<sequence>MYGARGAYFGGKAPNGCGVRTSRQCAAAHSTWFDACVVDTSASGKKENHSGGAGIHVCSSGSSHPVLHRLHSGSALIVPRRLSGVFVTLLLETLGNTENSSQEFTIYLFL</sequence>
<evidence type="ECO:0000313" key="2">
    <source>
        <dbReference type="Proteomes" id="UP001153269"/>
    </source>
</evidence>
<comment type="caution">
    <text evidence="1">The sequence shown here is derived from an EMBL/GenBank/DDBJ whole genome shotgun (WGS) entry which is preliminary data.</text>
</comment>
<keyword evidence="2" id="KW-1185">Reference proteome</keyword>
<dbReference type="Proteomes" id="UP001153269">
    <property type="component" value="Unassembled WGS sequence"/>
</dbReference>
<name>A0A9N7V744_PLEPL</name>
<evidence type="ECO:0000313" key="1">
    <source>
        <dbReference type="EMBL" id="CAB1443286.1"/>
    </source>
</evidence>
<dbReference type="AlphaFoldDB" id="A0A9N7V744"/>
<reference evidence="1" key="1">
    <citation type="submission" date="2020-03" db="EMBL/GenBank/DDBJ databases">
        <authorList>
            <person name="Weist P."/>
        </authorList>
    </citation>
    <scope>NUCLEOTIDE SEQUENCE</scope>
</reference>
<accession>A0A9N7V744</accession>
<gene>
    <name evidence="1" type="ORF">PLEPLA_LOCUS31004</name>
</gene>
<dbReference type="EMBL" id="CADEAL010003046">
    <property type="protein sequence ID" value="CAB1443286.1"/>
    <property type="molecule type" value="Genomic_DNA"/>
</dbReference>
<protein>
    <submittedName>
        <fullName evidence="1">Uncharacterized protein</fullName>
    </submittedName>
</protein>
<organism evidence="1 2">
    <name type="scientific">Pleuronectes platessa</name>
    <name type="common">European plaice</name>
    <dbReference type="NCBI Taxonomy" id="8262"/>
    <lineage>
        <taxon>Eukaryota</taxon>
        <taxon>Metazoa</taxon>
        <taxon>Chordata</taxon>
        <taxon>Craniata</taxon>
        <taxon>Vertebrata</taxon>
        <taxon>Euteleostomi</taxon>
        <taxon>Actinopterygii</taxon>
        <taxon>Neopterygii</taxon>
        <taxon>Teleostei</taxon>
        <taxon>Neoteleostei</taxon>
        <taxon>Acanthomorphata</taxon>
        <taxon>Carangaria</taxon>
        <taxon>Pleuronectiformes</taxon>
        <taxon>Pleuronectoidei</taxon>
        <taxon>Pleuronectidae</taxon>
        <taxon>Pleuronectes</taxon>
    </lineage>
</organism>
<proteinExistence type="predicted"/>